<reference evidence="2" key="1">
    <citation type="submission" date="2016-10" db="EMBL/GenBank/DDBJ databases">
        <authorList>
            <person name="Varghese N."/>
        </authorList>
    </citation>
    <scope>NUCLEOTIDE SEQUENCE [LARGE SCALE GENOMIC DNA]</scope>
    <source>
        <strain evidence="2">DSM 45096 / BCRC 16803 / CGMCC 4.1857 / CIP 109030 / JCM 12277 / KCTC 19219 / NBRC 100920 / 33214</strain>
    </source>
</reference>
<dbReference type="EMBL" id="FOAZ01000067">
    <property type="protein sequence ID" value="SEM82514.1"/>
    <property type="molecule type" value="Genomic_DNA"/>
</dbReference>
<keyword evidence="2" id="KW-1185">Reference proteome</keyword>
<accession>A0A1H8BK42</accession>
<dbReference type="STRING" id="235985.SAMN05414137_1675"/>
<protein>
    <submittedName>
        <fullName evidence="1">Uncharacterized protein</fullName>
    </submittedName>
</protein>
<organism evidence="1 2">
    <name type="scientific">Streptacidiphilus jiangxiensis</name>
    <dbReference type="NCBI Taxonomy" id="235985"/>
    <lineage>
        <taxon>Bacteria</taxon>
        <taxon>Bacillati</taxon>
        <taxon>Actinomycetota</taxon>
        <taxon>Actinomycetes</taxon>
        <taxon>Kitasatosporales</taxon>
        <taxon>Streptomycetaceae</taxon>
        <taxon>Streptacidiphilus</taxon>
    </lineage>
</organism>
<evidence type="ECO:0000313" key="1">
    <source>
        <dbReference type="EMBL" id="SEM82514.1"/>
    </source>
</evidence>
<name>A0A1H8BK42_STRJI</name>
<proteinExistence type="predicted"/>
<dbReference type="AlphaFoldDB" id="A0A1H8BK42"/>
<evidence type="ECO:0000313" key="2">
    <source>
        <dbReference type="Proteomes" id="UP000183015"/>
    </source>
</evidence>
<sequence>MPSTAASTVLALIEADWDMPAQLQDPYWSMRRTASAGGDSTAVLVAVEDLVQLGSAPFAAELGIKLADARHAAAATSTSQWFITTPSTTPGVEGHRHAVGQAELRRRAFRIGAADAVVEPDGSLTIRHRGGTSTTYVPVTEADYEAFLDGNRCAMEAVAALGAKVEDLIAAAEAVPTASWAAARSGVKVHIGGSQVTIFWWSATYAEQLRQEQAETAPWSEDGGYRDQVAALLARSGIQTLNDAGSLQVVCP</sequence>
<dbReference type="RefSeq" id="WP_042449419.1">
    <property type="nucleotide sequence ID" value="NZ_BBPN01000016.1"/>
</dbReference>
<gene>
    <name evidence="1" type="ORF">SAMN05414137_1675</name>
</gene>
<dbReference type="Proteomes" id="UP000183015">
    <property type="component" value="Unassembled WGS sequence"/>
</dbReference>
<dbReference type="OrthoDB" id="10003883at2"/>